<keyword evidence="3" id="KW-0862">Zinc</keyword>
<evidence type="ECO:0000256" key="3">
    <source>
        <dbReference type="ARBA" id="ARBA00022833"/>
    </source>
</evidence>
<evidence type="ECO:0000313" key="7">
    <source>
        <dbReference type="Proteomes" id="UP000178577"/>
    </source>
</evidence>
<dbReference type="EMBL" id="MFAY01000023">
    <property type="protein sequence ID" value="OGD88904.1"/>
    <property type="molecule type" value="Genomic_DNA"/>
</dbReference>
<dbReference type="AlphaFoldDB" id="A0A1F5GAP3"/>
<dbReference type="SUPFAM" id="SSF57716">
    <property type="entry name" value="Glucocorticoid receptor-like (DNA-binding domain)"/>
    <property type="match status" value="1"/>
</dbReference>
<organism evidence="6 7">
    <name type="scientific">Candidatus Curtissbacteria bacterium RIFCSPHIGHO2_01_FULL_40_12</name>
    <dbReference type="NCBI Taxonomy" id="1797710"/>
    <lineage>
        <taxon>Bacteria</taxon>
        <taxon>Candidatus Curtissiibacteriota</taxon>
    </lineage>
</organism>
<dbReference type="Proteomes" id="UP000178577">
    <property type="component" value="Unassembled WGS sequence"/>
</dbReference>
<dbReference type="Pfam" id="PF01258">
    <property type="entry name" value="zf-dskA_traR"/>
    <property type="match status" value="1"/>
</dbReference>
<keyword evidence="2" id="KW-0863">Zinc-finger</keyword>
<dbReference type="GO" id="GO:0008270">
    <property type="term" value="F:zinc ion binding"/>
    <property type="evidence" value="ECO:0007669"/>
    <property type="project" value="UniProtKB-KW"/>
</dbReference>
<gene>
    <name evidence="6" type="ORF">A2693_04010</name>
</gene>
<evidence type="ECO:0000256" key="1">
    <source>
        <dbReference type="ARBA" id="ARBA00022723"/>
    </source>
</evidence>
<dbReference type="PANTHER" id="PTHR33823:SF4">
    <property type="entry name" value="GENERAL STRESS PROTEIN 16O"/>
    <property type="match status" value="1"/>
</dbReference>
<accession>A0A1F5GAP3</accession>
<protein>
    <recommendedName>
        <fullName evidence="5">Zinc finger DksA/TraR C4-type domain-containing protein</fullName>
    </recommendedName>
</protein>
<feature type="domain" description="Zinc finger DksA/TraR C4-type" evidence="5">
    <location>
        <begin position="79"/>
        <end position="113"/>
    </location>
</feature>
<feature type="zinc finger region" description="dksA C4-type" evidence="4">
    <location>
        <begin position="84"/>
        <end position="108"/>
    </location>
</feature>
<sequence>MISLKVLKAKVAKQRNTVISALRRIKRDDPFSNQDRSIIVEPGTDAAQLFGHEQAVILEQKLKKDLKEIEMALSKIKKGTYGICERCGKKIDFARLEVKPQAIYCLKCEKEIEAKG</sequence>
<evidence type="ECO:0000313" key="6">
    <source>
        <dbReference type="EMBL" id="OGD88904.1"/>
    </source>
</evidence>
<evidence type="ECO:0000259" key="5">
    <source>
        <dbReference type="Pfam" id="PF01258"/>
    </source>
</evidence>
<reference evidence="6 7" key="1">
    <citation type="journal article" date="2016" name="Nat. Commun.">
        <title>Thousands of microbial genomes shed light on interconnected biogeochemical processes in an aquifer system.</title>
        <authorList>
            <person name="Anantharaman K."/>
            <person name="Brown C.T."/>
            <person name="Hug L.A."/>
            <person name="Sharon I."/>
            <person name="Castelle C.J."/>
            <person name="Probst A.J."/>
            <person name="Thomas B.C."/>
            <person name="Singh A."/>
            <person name="Wilkins M.J."/>
            <person name="Karaoz U."/>
            <person name="Brodie E.L."/>
            <person name="Williams K.H."/>
            <person name="Hubbard S.S."/>
            <person name="Banfield J.F."/>
        </authorList>
    </citation>
    <scope>NUCLEOTIDE SEQUENCE [LARGE SCALE GENOMIC DNA]</scope>
</reference>
<dbReference type="PANTHER" id="PTHR33823">
    <property type="entry name" value="RNA POLYMERASE-BINDING TRANSCRIPTION FACTOR DKSA-RELATED"/>
    <property type="match status" value="1"/>
</dbReference>
<dbReference type="PROSITE" id="PS01102">
    <property type="entry name" value="ZF_DKSA_1"/>
    <property type="match status" value="1"/>
</dbReference>
<keyword evidence="1" id="KW-0479">Metal-binding</keyword>
<proteinExistence type="predicted"/>
<dbReference type="InterPro" id="IPR000962">
    <property type="entry name" value="Znf_DskA_TraR"/>
</dbReference>
<comment type="caution">
    <text evidence="6">The sequence shown here is derived from an EMBL/GenBank/DDBJ whole genome shotgun (WGS) entry which is preliminary data.</text>
</comment>
<name>A0A1F5GAP3_9BACT</name>
<dbReference type="PROSITE" id="PS51128">
    <property type="entry name" value="ZF_DKSA_2"/>
    <property type="match status" value="1"/>
</dbReference>
<dbReference type="InterPro" id="IPR020458">
    <property type="entry name" value="Znf_DskA_TraR_CS"/>
</dbReference>
<dbReference type="Gene3D" id="1.20.120.910">
    <property type="entry name" value="DksA, coiled-coil domain"/>
    <property type="match status" value="1"/>
</dbReference>
<evidence type="ECO:0000256" key="2">
    <source>
        <dbReference type="ARBA" id="ARBA00022771"/>
    </source>
</evidence>
<evidence type="ECO:0000256" key="4">
    <source>
        <dbReference type="PROSITE-ProRule" id="PRU00510"/>
    </source>
</evidence>